<dbReference type="OrthoDB" id="75343at2759"/>
<name>A0A8S1CAV6_9INSE</name>
<evidence type="ECO:0000313" key="3">
    <source>
        <dbReference type="Proteomes" id="UP000494165"/>
    </source>
</evidence>
<evidence type="ECO:0000313" key="2">
    <source>
        <dbReference type="EMBL" id="CAB3366607.1"/>
    </source>
</evidence>
<dbReference type="Proteomes" id="UP000494165">
    <property type="component" value="Unassembled WGS sequence"/>
</dbReference>
<gene>
    <name evidence="2" type="ORF">CLODIP_2_CD16051</name>
</gene>
<protein>
    <submittedName>
        <fullName evidence="2">Uncharacterized protein</fullName>
    </submittedName>
</protein>
<feature type="compositionally biased region" description="Basic and acidic residues" evidence="1">
    <location>
        <begin position="34"/>
        <end position="44"/>
    </location>
</feature>
<reference evidence="2 3" key="1">
    <citation type="submission" date="2020-04" db="EMBL/GenBank/DDBJ databases">
        <authorList>
            <person name="Alioto T."/>
            <person name="Alioto T."/>
            <person name="Gomez Garrido J."/>
        </authorList>
    </citation>
    <scope>NUCLEOTIDE SEQUENCE [LARGE SCALE GENOMIC DNA]</scope>
</reference>
<proteinExistence type="predicted"/>
<organism evidence="2 3">
    <name type="scientific">Cloeon dipterum</name>
    <dbReference type="NCBI Taxonomy" id="197152"/>
    <lineage>
        <taxon>Eukaryota</taxon>
        <taxon>Metazoa</taxon>
        <taxon>Ecdysozoa</taxon>
        <taxon>Arthropoda</taxon>
        <taxon>Hexapoda</taxon>
        <taxon>Insecta</taxon>
        <taxon>Pterygota</taxon>
        <taxon>Palaeoptera</taxon>
        <taxon>Ephemeroptera</taxon>
        <taxon>Pisciforma</taxon>
        <taxon>Baetidae</taxon>
        <taxon>Cloeon</taxon>
    </lineage>
</organism>
<feature type="compositionally biased region" description="Basic and acidic residues" evidence="1">
    <location>
        <begin position="1"/>
        <end position="11"/>
    </location>
</feature>
<evidence type="ECO:0000256" key="1">
    <source>
        <dbReference type="SAM" id="MobiDB-lite"/>
    </source>
</evidence>
<feature type="region of interest" description="Disordered" evidence="1">
    <location>
        <begin position="135"/>
        <end position="163"/>
    </location>
</feature>
<dbReference type="AlphaFoldDB" id="A0A8S1CAV6"/>
<accession>A0A8S1CAV6</accession>
<dbReference type="EMBL" id="CADEPI010000026">
    <property type="protein sequence ID" value="CAB3366607.1"/>
    <property type="molecule type" value="Genomic_DNA"/>
</dbReference>
<comment type="caution">
    <text evidence="2">The sequence shown here is derived from an EMBL/GenBank/DDBJ whole genome shotgun (WGS) entry which is preliminary data.</text>
</comment>
<feature type="region of interest" description="Disordered" evidence="1">
    <location>
        <begin position="1"/>
        <end position="53"/>
    </location>
</feature>
<feature type="compositionally biased region" description="Polar residues" evidence="1">
    <location>
        <begin position="145"/>
        <end position="158"/>
    </location>
</feature>
<sequence>MAPDVKSDSWKRSTGGRGNIVPKSNTRRKLSSIFDKEKKPKGAEKSPSGPLRDMRQFSMGRLKIPTVRTSPTRRAFRSGADKLTKTFQQMKISVDNLHQRLKGRTARRHTRLENVDTPFATPQTRSKKLLGRTPTKLYSPFDIDTTPNGGLNSPTVSDTPKRARPYSHKLFNLEQQENQRPMTRSMVQTQAMLTMPSPACKHLLD</sequence>
<keyword evidence="3" id="KW-1185">Reference proteome</keyword>